<dbReference type="PANTHER" id="PTHR42928:SF5">
    <property type="entry name" value="BLR1237 PROTEIN"/>
    <property type="match status" value="1"/>
</dbReference>
<evidence type="ECO:0000256" key="1">
    <source>
        <dbReference type="ARBA" id="ARBA00006987"/>
    </source>
</evidence>
<dbReference type="Proteomes" id="UP000293398">
    <property type="component" value="Unassembled WGS sequence"/>
</dbReference>
<evidence type="ECO:0000256" key="2">
    <source>
        <dbReference type="SAM" id="SignalP"/>
    </source>
</evidence>
<protein>
    <submittedName>
        <fullName evidence="3">Tripartite-type tricarboxylate transporter receptor subunit TctC</fullName>
    </submittedName>
</protein>
<dbReference type="InterPro" id="IPR005064">
    <property type="entry name" value="BUG"/>
</dbReference>
<dbReference type="AlphaFoldDB" id="A0A4Q7VPL6"/>
<dbReference type="OrthoDB" id="8678477at2"/>
<feature type="signal peptide" evidence="2">
    <location>
        <begin position="1"/>
        <end position="22"/>
    </location>
</feature>
<dbReference type="SUPFAM" id="SSF53850">
    <property type="entry name" value="Periplasmic binding protein-like II"/>
    <property type="match status" value="1"/>
</dbReference>
<dbReference type="Pfam" id="PF03401">
    <property type="entry name" value="TctC"/>
    <property type="match status" value="1"/>
</dbReference>
<comment type="caution">
    <text evidence="3">The sequence shown here is derived from an EMBL/GenBank/DDBJ whole genome shotgun (WGS) entry which is preliminary data.</text>
</comment>
<feature type="chain" id="PRO_5020201047" evidence="2">
    <location>
        <begin position="23"/>
        <end position="322"/>
    </location>
</feature>
<dbReference type="PIRSF" id="PIRSF017082">
    <property type="entry name" value="YflP"/>
    <property type="match status" value="1"/>
</dbReference>
<proteinExistence type="inferred from homology"/>
<dbReference type="InterPro" id="IPR042100">
    <property type="entry name" value="Bug_dom1"/>
</dbReference>
<dbReference type="Gene3D" id="3.40.190.150">
    <property type="entry name" value="Bordetella uptake gene, domain 1"/>
    <property type="match status" value="1"/>
</dbReference>
<dbReference type="RefSeq" id="WP_128393457.1">
    <property type="nucleotide sequence ID" value="NZ_SHKO01000001.1"/>
</dbReference>
<accession>A0A4Q7VPL6</accession>
<evidence type="ECO:0000313" key="3">
    <source>
        <dbReference type="EMBL" id="RZT98373.1"/>
    </source>
</evidence>
<reference evidence="3 4" key="1">
    <citation type="submission" date="2019-02" db="EMBL/GenBank/DDBJ databases">
        <title>Genomic Encyclopedia of Type Strains, Phase IV (KMG-IV): sequencing the most valuable type-strain genomes for metagenomic binning, comparative biology and taxonomic classification.</title>
        <authorList>
            <person name="Goeker M."/>
        </authorList>
    </citation>
    <scope>NUCLEOTIDE SEQUENCE [LARGE SCALE GENOMIC DNA]</scope>
    <source>
        <strain evidence="3 4">DSM 23814</strain>
    </source>
</reference>
<dbReference type="PANTHER" id="PTHR42928">
    <property type="entry name" value="TRICARBOXYLATE-BINDING PROTEIN"/>
    <property type="match status" value="1"/>
</dbReference>
<name>A0A4Q7VPL6_9BURK</name>
<comment type="similarity">
    <text evidence="1">Belongs to the UPF0065 (bug) family.</text>
</comment>
<keyword evidence="2" id="KW-0732">Signal</keyword>
<dbReference type="CDD" id="cd07012">
    <property type="entry name" value="PBP2_Bug_TTT"/>
    <property type="match status" value="1"/>
</dbReference>
<keyword evidence="4" id="KW-1185">Reference proteome</keyword>
<sequence length="322" mass="34102">MKKLAIISVSGILLAFSIFAHAQYPEKPVRLLVGFVPGGGTDTSARILSEQLSTELGQAVVVENRPGASGLIAADEVANAKPDGYTLLLANMQSTVSAPHFIKKNAPEPLSKFSPVSFIGVVPNVLVISPEKHPFNNARDLIDFASKNSGKMSYASSGLGGPQHLSAAQFAQTHHLTMTHVPYKGSGQAVTDLIGGLVDLNFDTLPGIISQVRAGKLKALAVTSSSRSAQLPDVPTIEEQGLPKINVAQWYGVLAPANVPAEIVKKIDSAISRSLENENVQKKLALQGLTIGDGPDSPESFKALIAKEWVSYGDMEKAFNTQ</sequence>
<dbReference type="Gene3D" id="3.40.190.10">
    <property type="entry name" value="Periplasmic binding protein-like II"/>
    <property type="match status" value="1"/>
</dbReference>
<gene>
    <name evidence="3" type="ORF">EV681_0149</name>
</gene>
<organism evidence="3 4">
    <name type="scientific">Advenella incenata</name>
    <dbReference type="NCBI Taxonomy" id="267800"/>
    <lineage>
        <taxon>Bacteria</taxon>
        <taxon>Pseudomonadati</taxon>
        <taxon>Pseudomonadota</taxon>
        <taxon>Betaproteobacteria</taxon>
        <taxon>Burkholderiales</taxon>
        <taxon>Alcaligenaceae</taxon>
    </lineage>
</organism>
<evidence type="ECO:0000313" key="4">
    <source>
        <dbReference type="Proteomes" id="UP000293398"/>
    </source>
</evidence>
<dbReference type="EMBL" id="SHKO01000001">
    <property type="protein sequence ID" value="RZT98373.1"/>
    <property type="molecule type" value="Genomic_DNA"/>
</dbReference>
<keyword evidence="3" id="KW-0675">Receptor</keyword>